<accession>A0A1U6HH24</accession>
<dbReference type="GO" id="GO:0043565">
    <property type="term" value="F:sequence-specific DNA binding"/>
    <property type="evidence" value="ECO:0007669"/>
    <property type="project" value="TreeGrafter"/>
</dbReference>
<name>A0A1U6HH24_9SPHN</name>
<dbReference type="STRING" id="428990.SAMN06295987_102371"/>
<dbReference type="GO" id="GO:0003700">
    <property type="term" value="F:DNA-binding transcription factor activity"/>
    <property type="evidence" value="ECO:0007669"/>
    <property type="project" value="InterPro"/>
</dbReference>
<dbReference type="Proteomes" id="UP000190989">
    <property type="component" value="Unassembled WGS sequence"/>
</dbReference>
<evidence type="ECO:0000313" key="7">
    <source>
        <dbReference type="EMBL" id="SLJ94999.1"/>
    </source>
</evidence>
<evidence type="ECO:0000256" key="2">
    <source>
        <dbReference type="ARBA" id="ARBA00023015"/>
    </source>
</evidence>
<keyword evidence="5" id="KW-0812">Transmembrane</keyword>
<dbReference type="PANTHER" id="PTHR30537">
    <property type="entry name" value="HTH-TYPE TRANSCRIPTIONAL REGULATOR"/>
    <property type="match status" value="1"/>
</dbReference>
<dbReference type="AlphaFoldDB" id="A0A1U6HH24"/>
<evidence type="ECO:0000313" key="8">
    <source>
        <dbReference type="Proteomes" id="UP000190989"/>
    </source>
</evidence>
<evidence type="ECO:0000256" key="3">
    <source>
        <dbReference type="ARBA" id="ARBA00023125"/>
    </source>
</evidence>
<evidence type="ECO:0000259" key="6">
    <source>
        <dbReference type="PROSITE" id="PS50931"/>
    </source>
</evidence>
<keyword evidence="4" id="KW-0804">Transcription</keyword>
<keyword evidence="3" id="KW-0238">DNA-binding</keyword>
<dbReference type="Pfam" id="PF00126">
    <property type="entry name" value="HTH_1"/>
    <property type="match status" value="1"/>
</dbReference>
<feature type="domain" description="HTH lysR-type" evidence="6">
    <location>
        <begin position="13"/>
        <end position="65"/>
    </location>
</feature>
<dbReference type="FunFam" id="1.10.10.10:FF:000001">
    <property type="entry name" value="LysR family transcriptional regulator"/>
    <property type="match status" value="1"/>
</dbReference>
<protein>
    <submittedName>
        <fullName evidence="7">Transcriptional regulator, LysR family</fullName>
    </submittedName>
</protein>
<dbReference type="RefSeq" id="WP_231634815.1">
    <property type="nucleotide sequence ID" value="NZ_FVZE01000002.1"/>
</dbReference>
<keyword evidence="5" id="KW-0472">Membrane</keyword>
<dbReference type="Gene3D" id="1.10.10.10">
    <property type="entry name" value="Winged helix-like DNA-binding domain superfamily/Winged helix DNA-binding domain"/>
    <property type="match status" value="1"/>
</dbReference>
<keyword evidence="8" id="KW-1185">Reference proteome</keyword>
<evidence type="ECO:0000256" key="4">
    <source>
        <dbReference type="ARBA" id="ARBA00023163"/>
    </source>
</evidence>
<evidence type="ECO:0000256" key="5">
    <source>
        <dbReference type="SAM" id="Phobius"/>
    </source>
</evidence>
<dbReference type="Pfam" id="PF03466">
    <property type="entry name" value="LysR_substrate"/>
    <property type="match status" value="1"/>
</dbReference>
<organism evidence="7 8">
    <name type="scientific">Novosphingobium mathurense</name>
    <dbReference type="NCBI Taxonomy" id="428990"/>
    <lineage>
        <taxon>Bacteria</taxon>
        <taxon>Pseudomonadati</taxon>
        <taxon>Pseudomonadota</taxon>
        <taxon>Alphaproteobacteria</taxon>
        <taxon>Sphingomonadales</taxon>
        <taxon>Sphingomonadaceae</taxon>
        <taxon>Novosphingobium</taxon>
    </lineage>
</organism>
<dbReference type="SUPFAM" id="SSF53850">
    <property type="entry name" value="Periplasmic binding protein-like II"/>
    <property type="match status" value="1"/>
</dbReference>
<dbReference type="PANTHER" id="PTHR30537:SF58">
    <property type="entry name" value="HTH-TYPE TRANSCRIPTIONAL REGULATOR PERR"/>
    <property type="match status" value="1"/>
</dbReference>
<gene>
    <name evidence="7" type="ORF">SAMN06295987_102371</name>
</gene>
<dbReference type="PROSITE" id="PS50931">
    <property type="entry name" value="HTH_LYSR"/>
    <property type="match status" value="1"/>
</dbReference>
<proteinExistence type="inferred from homology"/>
<reference evidence="8" key="1">
    <citation type="submission" date="2017-02" db="EMBL/GenBank/DDBJ databases">
        <authorList>
            <person name="Varghese N."/>
            <person name="Submissions S."/>
        </authorList>
    </citation>
    <scope>NUCLEOTIDE SEQUENCE [LARGE SCALE GENOMIC DNA]</scope>
    <source>
        <strain evidence="8">SM117</strain>
    </source>
</reference>
<dbReference type="InterPro" id="IPR005119">
    <property type="entry name" value="LysR_subst-bd"/>
</dbReference>
<sequence length="314" mass="34682">MDEKPDLGNVMAMMSFAAVVSTGGFSSAANMLGYSKAAVSRQIAKLEQSIGVRLLDRTTRSVTLTPAGREMYARCARIVEEVSEANQIISGMISRPRGELKINAPVVSSLFDLTSILPRFLQTYPDVRLFVNLSDSKVDLIKGRFDVAFWMGDTFDSTLDSVRLRNYPMVLVASRDYLARAGKPNAPHDLKDHTCIAETHISKVGEWRLSEDVTVAINRGPLTSNSVRMAREATLEGLGISYLPRFLVEDDIAEGRLDPLLPDLVTERIPLHIIFPRGNYALSKVRAFVDFVREEMADDDEQSSANLLALASAI</sequence>
<dbReference type="PRINTS" id="PR00039">
    <property type="entry name" value="HTHLYSR"/>
</dbReference>
<keyword evidence="2" id="KW-0805">Transcription regulation</keyword>
<dbReference type="GO" id="GO:0006351">
    <property type="term" value="P:DNA-templated transcription"/>
    <property type="evidence" value="ECO:0007669"/>
    <property type="project" value="TreeGrafter"/>
</dbReference>
<evidence type="ECO:0000256" key="1">
    <source>
        <dbReference type="ARBA" id="ARBA00009437"/>
    </source>
</evidence>
<dbReference type="EMBL" id="FVZE01000002">
    <property type="protein sequence ID" value="SLJ94999.1"/>
    <property type="molecule type" value="Genomic_DNA"/>
</dbReference>
<comment type="similarity">
    <text evidence="1">Belongs to the LysR transcriptional regulatory family.</text>
</comment>
<dbReference type="InterPro" id="IPR036388">
    <property type="entry name" value="WH-like_DNA-bd_sf"/>
</dbReference>
<dbReference type="InterPro" id="IPR058163">
    <property type="entry name" value="LysR-type_TF_proteobact-type"/>
</dbReference>
<feature type="transmembrane region" description="Helical" evidence="5">
    <location>
        <begin position="12"/>
        <end position="32"/>
    </location>
</feature>
<dbReference type="Gene3D" id="3.40.190.290">
    <property type="match status" value="1"/>
</dbReference>
<dbReference type="CDD" id="cd08422">
    <property type="entry name" value="PBP2_CrgA_like"/>
    <property type="match status" value="1"/>
</dbReference>
<keyword evidence="5" id="KW-1133">Transmembrane helix</keyword>
<dbReference type="InterPro" id="IPR036390">
    <property type="entry name" value="WH_DNA-bd_sf"/>
</dbReference>
<dbReference type="SUPFAM" id="SSF46785">
    <property type="entry name" value="Winged helix' DNA-binding domain"/>
    <property type="match status" value="1"/>
</dbReference>
<dbReference type="InterPro" id="IPR000847">
    <property type="entry name" value="LysR_HTH_N"/>
</dbReference>